<keyword evidence="4" id="KW-1133">Transmembrane helix</keyword>
<evidence type="ECO:0000256" key="8">
    <source>
        <dbReference type="ARBA" id="ARBA00023319"/>
    </source>
</evidence>
<evidence type="ECO:0000256" key="1">
    <source>
        <dbReference type="ARBA" id="ARBA00004479"/>
    </source>
</evidence>
<reference evidence="11" key="3">
    <citation type="submission" date="2025-09" db="UniProtKB">
        <authorList>
            <consortium name="Ensembl"/>
        </authorList>
    </citation>
    <scope>IDENTIFICATION</scope>
</reference>
<organism evidence="11 12">
    <name type="scientific">Denticeps clupeoides</name>
    <name type="common">denticle herring</name>
    <dbReference type="NCBI Taxonomy" id="299321"/>
    <lineage>
        <taxon>Eukaryota</taxon>
        <taxon>Metazoa</taxon>
        <taxon>Chordata</taxon>
        <taxon>Craniata</taxon>
        <taxon>Vertebrata</taxon>
        <taxon>Euteleostomi</taxon>
        <taxon>Actinopterygii</taxon>
        <taxon>Neopterygii</taxon>
        <taxon>Teleostei</taxon>
        <taxon>Clupei</taxon>
        <taxon>Clupeiformes</taxon>
        <taxon>Denticipitoidei</taxon>
        <taxon>Denticipitidae</taxon>
        <taxon>Denticeps</taxon>
    </lineage>
</organism>
<sequence length="160" mass="17980">LVKWVSERYVPSTMPLLGECDKVKGYEGGTVTLPCHYDYSYHGALSICWGKGEVPWSKCSDTIIEAKGNKIIFQSAKKYQLLGRVENGNVSLTIFNATMSDSGKYHCRIHISGLFNDEKNTVDLDITKGDNLAQLLHLLSEHSIGFCYHNSKKNHYIFST</sequence>
<evidence type="ECO:0000256" key="7">
    <source>
        <dbReference type="ARBA" id="ARBA00023180"/>
    </source>
</evidence>
<dbReference type="InterPro" id="IPR013783">
    <property type="entry name" value="Ig-like_fold"/>
</dbReference>
<keyword evidence="7" id="KW-0325">Glycoprotein</keyword>
<dbReference type="SUPFAM" id="SSF48726">
    <property type="entry name" value="Immunoglobulin"/>
    <property type="match status" value="1"/>
</dbReference>
<keyword evidence="6" id="KW-1015">Disulfide bond</keyword>
<dbReference type="Gene3D" id="2.60.40.10">
    <property type="entry name" value="Immunoglobulins"/>
    <property type="match status" value="1"/>
</dbReference>
<dbReference type="InterPro" id="IPR013106">
    <property type="entry name" value="Ig_V-set"/>
</dbReference>
<reference evidence="11" key="2">
    <citation type="submission" date="2025-08" db="UniProtKB">
        <authorList>
            <consortium name="Ensembl"/>
        </authorList>
    </citation>
    <scope>IDENTIFICATION</scope>
</reference>
<dbReference type="Proteomes" id="UP000694580">
    <property type="component" value="Chromosome 6"/>
</dbReference>
<protein>
    <recommendedName>
        <fullName evidence="10">Ig-like domain-containing protein</fullName>
    </recommendedName>
</protein>
<evidence type="ECO:0000256" key="6">
    <source>
        <dbReference type="ARBA" id="ARBA00023157"/>
    </source>
</evidence>
<proteinExistence type="inferred from homology"/>
<dbReference type="FunFam" id="2.60.40.10:FF:000774">
    <property type="entry name" value="Hepatitis A virus cellular receptor 1"/>
    <property type="match status" value="1"/>
</dbReference>
<evidence type="ECO:0000256" key="9">
    <source>
        <dbReference type="ARBA" id="ARBA00038203"/>
    </source>
</evidence>
<accession>A0AAY4ANU3</accession>
<dbReference type="Pfam" id="PF07686">
    <property type="entry name" value="V-set"/>
    <property type="match status" value="1"/>
</dbReference>
<dbReference type="InterPro" id="IPR036179">
    <property type="entry name" value="Ig-like_dom_sf"/>
</dbReference>
<comment type="subcellular location">
    <subcellularLocation>
        <location evidence="1">Membrane</location>
        <topology evidence="1">Single-pass type I membrane protein</topology>
    </subcellularLocation>
</comment>
<dbReference type="PROSITE" id="PS50835">
    <property type="entry name" value="IG_LIKE"/>
    <property type="match status" value="1"/>
</dbReference>
<evidence type="ECO:0000256" key="5">
    <source>
        <dbReference type="ARBA" id="ARBA00023136"/>
    </source>
</evidence>
<feature type="domain" description="Ig-like" evidence="10">
    <location>
        <begin position="11"/>
        <end position="127"/>
    </location>
</feature>
<dbReference type="PANTHER" id="PTHR46608">
    <property type="entry name" value="T-CELL IMMUNOGLOBULIN AND MUCIN DOMAIN-CONTAINING PROTEIN 4"/>
    <property type="match status" value="1"/>
</dbReference>
<keyword evidence="2" id="KW-0812">Transmembrane</keyword>
<dbReference type="SMART" id="SM00409">
    <property type="entry name" value="IG"/>
    <property type="match status" value="1"/>
</dbReference>
<evidence type="ECO:0000256" key="2">
    <source>
        <dbReference type="ARBA" id="ARBA00022692"/>
    </source>
</evidence>
<evidence type="ECO:0000256" key="4">
    <source>
        <dbReference type="ARBA" id="ARBA00022989"/>
    </source>
</evidence>
<dbReference type="GO" id="GO:0060097">
    <property type="term" value="P:cytoskeletal rearrangement involved in phagocytosis, engulfment"/>
    <property type="evidence" value="ECO:0007669"/>
    <property type="project" value="TreeGrafter"/>
</dbReference>
<dbReference type="InterPro" id="IPR003599">
    <property type="entry name" value="Ig_sub"/>
</dbReference>
<reference evidence="11 12" key="1">
    <citation type="submission" date="2020-06" db="EMBL/GenBank/DDBJ databases">
        <authorList>
            <consortium name="Wellcome Sanger Institute Data Sharing"/>
        </authorList>
    </citation>
    <scope>NUCLEOTIDE SEQUENCE [LARGE SCALE GENOMIC DNA]</scope>
</reference>
<dbReference type="GeneTree" id="ENSGT00940000163509"/>
<dbReference type="PANTHER" id="PTHR46608:SF3">
    <property type="entry name" value="T-CELL IMMUNOGLOBULIN AND MUCIN DOMAIN-CONTAINING PROTEIN 4"/>
    <property type="match status" value="1"/>
</dbReference>
<dbReference type="GO" id="GO:0016020">
    <property type="term" value="C:membrane"/>
    <property type="evidence" value="ECO:0007669"/>
    <property type="project" value="UniProtKB-SubCell"/>
</dbReference>
<evidence type="ECO:0000256" key="3">
    <source>
        <dbReference type="ARBA" id="ARBA00022729"/>
    </source>
</evidence>
<keyword evidence="5" id="KW-0472">Membrane</keyword>
<keyword evidence="12" id="KW-1185">Reference proteome</keyword>
<keyword evidence="8" id="KW-0393">Immunoglobulin domain</keyword>
<dbReference type="AlphaFoldDB" id="A0AAY4ANU3"/>
<evidence type="ECO:0000313" key="12">
    <source>
        <dbReference type="Proteomes" id="UP000694580"/>
    </source>
</evidence>
<comment type="similarity">
    <text evidence="9">Belongs to the immunoglobulin superfamily. TIM family.</text>
</comment>
<dbReference type="Ensembl" id="ENSDCDT00010010449.1">
    <property type="protein sequence ID" value="ENSDCDP00010009955.1"/>
    <property type="gene ID" value="ENSDCDG00010004423.1"/>
</dbReference>
<dbReference type="InterPro" id="IPR007110">
    <property type="entry name" value="Ig-like_dom"/>
</dbReference>
<evidence type="ECO:0000313" key="11">
    <source>
        <dbReference type="Ensembl" id="ENSDCDP00010009955.1"/>
    </source>
</evidence>
<evidence type="ECO:0000259" key="10">
    <source>
        <dbReference type="PROSITE" id="PS50835"/>
    </source>
</evidence>
<dbReference type="GO" id="GO:0001786">
    <property type="term" value="F:phosphatidylserine binding"/>
    <property type="evidence" value="ECO:0007669"/>
    <property type="project" value="TreeGrafter"/>
</dbReference>
<dbReference type="GO" id="GO:0043277">
    <property type="term" value="P:apoptotic cell clearance"/>
    <property type="evidence" value="ECO:0007669"/>
    <property type="project" value="TreeGrafter"/>
</dbReference>
<name>A0AAY4ANU3_9TELE</name>
<keyword evidence="3" id="KW-0732">Signal</keyword>